<name>A0AAE1P5A8_9EUCA</name>
<sequence length="199" mass="22513">MPLTLIELLSQYWPLGKEPSLCKLVGTSQAVCIFVSTMSITAIALDRFQVQYCLPIIMVSISYAMIYRKLKHRNNSSLRPSSVTRTNNSSRHDSRVRKTNTLLVTIALIFCLSWLPLNLFNVIVDFTNPFYDDPEAMVIVYAVCHLIGMSSACSNPLLYGYFNDNFKRQFFEIFTVVCRLNKTSERPAAERGGGVVYGC</sequence>
<evidence type="ECO:0000313" key="11">
    <source>
        <dbReference type="EMBL" id="KAK4301733.1"/>
    </source>
</evidence>
<dbReference type="GO" id="GO:0016020">
    <property type="term" value="C:membrane"/>
    <property type="evidence" value="ECO:0007669"/>
    <property type="project" value="UniProtKB-SubCell"/>
</dbReference>
<evidence type="ECO:0000256" key="2">
    <source>
        <dbReference type="ARBA" id="ARBA00010663"/>
    </source>
</evidence>
<feature type="transmembrane region" description="Helical" evidence="9">
    <location>
        <begin position="49"/>
        <end position="67"/>
    </location>
</feature>
<dbReference type="AlphaFoldDB" id="A0AAE1P5A8"/>
<organism evidence="11 12">
    <name type="scientific">Petrolisthes manimaculis</name>
    <dbReference type="NCBI Taxonomy" id="1843537"/>
    <lineage>
        <taxon>Eukaryota</taxon>
        <taxon>Metazoa</taxon>
        <taxon>Ecdysozoa</taxon>
        <taxon>Arthropoda</taxon>
        <taxon>Crustacea</taxon>
        <taxon>Multicrustacea</taxon>
        <taxon>Malacostraca</taxon>
        <taxon>Eumalacostraca</taxon>
        <taxon>Eucarida</taxon>
        <taxon>Decapoda</taxon>
        <taxon>Pleocyemata</taxon>
        <taxon>Anomura</taxon>
        <taxon>Galatheoidea</taxon>
        <taxon>Porcellanidae</taxon>
        <taxon>Petrolisthes</taxon>
    </lineage>
</organism>
<dbReference type="GO" id="GO:0004930">
    <property type="term" value="F:G protein-coupled receptor activity"/>
    <property type="evidence" value="ECO:0007669"/>
    <property type="project" value="UniProtKB-KW"/>
</dbReference>
<evidence type="ECO:0000259" key="10">
    <source>
        <dbReference type="PROSITE" id="PS50262"/>
    </source>
</evidence>
<evidence type="ECO:0000256" key="7">
    <source>
        <dbReference type="ARBA" id="ARBA00023170"/>
    </source>
</evidence>
<dbReference type="EMBL" id="JAWZYT010002835">
    <property type="protein sequence ID" value="KAK4301733.1"/>
    <property type="molecule type" value="Genomic_DNA"/>
</dbReference>
<keyword evidence="4 9" id="KW-1133">Transmembrane helix</keyword>
<evidence type="ECO:0000256" key="3">
    <source>
        <dbReference type="ARBA" id="ARBA00022692"/>
    </source>
</evidence>
<keyword evidence="7" id="KW-0675">Receptor</keyword>
<dbReference type="PROSITE" id="PS50262">
    <property type="entry name" value="G_PROTEIN_RECEP_F1_2"/>
    <property type="match status" value="1"/>
</dbReference>
<evidence type="ECO:0000256" key="4">
    <source>
        <dbReference type="ARBA" id="ARBA00022989"/>
    </source>
</evidence>
<proteinExistence type="inferred from homology"/>
<dbReference type="Proteomes" id="UP001292094">
    <property type="component" value="Unassembled WGS sequence"/>
</dbReference>
<keyword evidence="3 9" id="KW-0812">Transmembrane</keyword>
<dbReference type="Gene3D" id="1.20.1070.10">
    <property type="entry name" value="Rhodopsin 7-helix transmembrane proteins"/>
    <property type="match status" value="2"/>
</dbReference>
<feature type="transmembrane region" description="Helical" evidence="9">
    <location>
        <begin position="101"/>
        <end position="124"/>
    </location>
</feature>
<reference evidence="11" key="1">
    <citation type="submission" date="2023-11" db="EMBL/GenBank/DDBJ databases">
        <title>Genome assemblies of two species of porcelain crab, Petrolisthes cinctipes and Petrolisthes manimaculis (Anomura: Porcellanidae).</title>
        <authorList>
            <person name="Angst P."/>
        </authorList>
    </citation>
    <scope>NUCLEOTIDE SEQUENCE</scope>
    <source>
        <strain evidence="11">PB745_02</strain>
        <tissue evidence="11">Gill</tissue>
    </source>
</reference>
<dbReference type="PRINTS" id="PR00237">
    <property type="entry name" value="GPCRRHODOPSN"/>
</dbReference>
<dbReference type="SUPFAM" id="SSF81321">
    <property type="entry name" value="Family A G protein-coupled receptor-like"/>
    <property type="match status" value="1"/>
</dbReference>
<dbReference type="Pfam" id="PF00001">
    <property type="entry name" value="7tm_1"/>
    <property type="match status" value="1"/>
</dbReference>
<keyword evidence="8" id="KW-0807">Transducer</keyword>
<evidence type="ECO:0000256" key="5">
    <source>
        <dbReference type="ARBA" id="ARBA00023040"/>
    </source>
</evidence>
<accession>A0AAE1P5A8</accession>
<protein>
    <recommendedName>
        <fullName evidence="10">G-protein coupled receptors family 1 profile domain-containing protein</fullName>
    </recommendedName>
</protein>
<keyword evidence="12" id="KW-1185">Reference proteome</keyword>
<evidence type="ECO:0000256" key="6">
    <source>
        <dbReference type="ARBA" id="ARBA00023136"/>
    </source>
</evidence>
<comment type="caution">
    <text evidence="11">The sequence shown here is derived from an EMBL/GenBank/DDBJ whole genome shotgun (WGS) entry which is preliminary data.</text>
</comment>
<evidence type="ECO:0000256" key="9">
    <source>
        <dbReference type="SAM" id="Phobius"/>
    </source>
</evidence>
<keyword evidence="5" id="KW-0297">G-protein coupled receptor</keyword>
<dbReference type="PANTHER" id="PTHR24235">
    <property type="entry name" value="NEUROPEPTIDE Y RECEPTOR"/>
    <property type="match status" value="1"/>
</dbReference>
<dbReference type="PANTHER" id="PTHR24235:SF30">
    <property type="entry name" value="NEUROPEPTIDE F RECEPTOR"/>
    <property type="match status" value="1"/>
</dbReference>
<feature type="domain" description="G-protein coupled receptors family 1 profile" evidence="10">
    <location>
        <begin position="1"/>
        <end position="159"/>
    </location>
</feature>
<dbReference type="InterPro" id="IPR000276">
    <property type="entry name" value="GPCR_Rhodpsn"/>
</dbReference>
<evidence type="ECO:0000313" key="12">
    <source>
        <dbReference type="Proteomes" id="UP001292094"/>
    </source>
</evidence>
<keyword evidence="6 9" id="KW-0472">Membrane</keyword>
<feature type="transmembrane region" description="Helical" evidence="9">
    <location>
        <begin position="136"/>
        <end position="162"/>
    </location>
</feature>
<evidence type="ECO:0000256" key="8">
    <source>
        <dbReference type="ARBA" id="ARBA00023224"/>
    </source>
</evidence>
<comment type="similarity">
    <text evidence="2">Belongs to the G-protein coupled receptor 1 family.</text>
</comment>
<dbReference type="InterPro" id="IPR017452">
    <property type="entry name" value="GPCR_Rhodpsn_7TM"/>
</dbReference>
<comment type="subcellular location">
    <subcellularLocation>
        <location evidence="1">Membrane</location>
        <topology evidence="1">Multi-pass membrane protein</topology>
    </subcellularLocation>
</comment>
<gene>
    <name evidence="11" type="ORF">Pmani_026137</name>
</gene>
<evidence type="ECO:0000256" key="1">
    <source>
        <dbReference type="ARBA" id="ARBA00004141"/>
    </source>
</evidence>
<feature type="transmembrane region" description="Helical" evidence="9">
    <location>
        <begin position="21"/>
        <end position="43"/>
    </location>
</feature>